<organism evidence="1">
    <name type="scientific">bioreactor metagenome</name>
    <dbReference type="NCBI Taxonomy" id="1076179"/>
    <lineage>
        <taxon>unclassified sequences</taxon>
        <taxon>metagenomes</taxon>
        <taxon>ecological metagenomes</taxon>
    </lineage>
</organism>
<comment type="caution">
    <text evidence="1">The sequence shown here is derived from an EMBL/GenBank/DDBJ whole genome shotgun (WGS) entry which is preliminary data.</text>
</comment>
<sequence>MDENTTESLRAQAATKLERGVPNIQRFPCWTSPEIQAAEAAVLKEYTNVNANLYADYFTAVSTAGNLHTEEPGDTQAMYKELGKVIQAVLQDQNADVQALLDAAQANYIAILQEEGILGK</sequence>
<accession>A0A645I6V4</accession>
<name>A0A645I6V4_9ZZZZ</name>
<protein>
    <submittedName>
        <fullName evidence="1">Uncharacterized protein</fullName>
    </submittedName>
</protein>
<dbReference type="EMBL" id="VSSQ01103018">
    <property type="protein sequence ID" value="MPN44134.1"/>
    <property type="molecule type" value="Genomic_DNA"/>
</dbReference>
<proteinExistence type="predicted"/>
<dbReference type="AlphaFoldDB" id="A0A645I6V4"/>
<gene>
    <name evidence="1" type="ORF">SDC9_191695</name>
</gene>
<reference evidence="1" key="1">
    <citation type="submission" date="2019-08" db="EMBL/GenBank/DDBJ databases">
        <authorList>
            <person name="Kucharzyk K."/>
            <person name="Murdoch R.W."/>
            <person name="Higgins S."/>
            <person name="Loffler F."/>
        </authorList>
    </citation>
    <scope>NUCLEOTIDE SEQUENCE</scope>
</reference>
<evidence type="ECO:0000313" key="1">
    <source>
        <dbReference type="EMBL" id="MPN44134.1"/>
    </source>
</evidence>